<feature type="transmembrane region" description="Helical" evidence="1">
    <location>
        <begin position="116"/>
        <end position="142"/>
    </location>
</feature>
<dbReference type="Proteomes" id="UP001279553">
    <property type="component" value="Unassembled WGS sequence"/>
</dbReference>
<dbReference type="SUPFAM" id="SSF48317">
    <property type="entry name" value="Acid phosphatase/Vanadium-dependent haloperoxidase"/>
    <property type="match status" value="1"/>
</dbReference>
<accession>A0AAW9DTW2</accession>
<evidence type="ECO:0000256" key="1">
    <source>
        <dbReference type="SAM" id="Phobius"/>
    </source>
</evidence>
<feature type="transmembrane region" description="Helical" evidence="1">
    <location>
        <begin position="194"/>
        <end position="214"/>
    </location>
</feature>
<evidence type="ECO:0000259" key="2">
    <source>
        <dbReference type="Pfam" id="PF14067"/>
    </source>
</evidence>
<dbReference type="Pfam" id="PF14067">
    <property type="entry name" value="LssY_C"/>
    <property type="match status" value="1"/>
</dbReference>
<dbReference type="InterPro" id="IPR025902">
    <property type="entry name" value="LssY-like-C_dom"/>
</dbReference>
<feature type="transmembrane region" description="Helical" evidence="1">
    <location>
        <begin position="221"/>
        <end position="240"/>
    </location>
</feature>
<keyword evidence="1" id="KW-0812">Transmembrane</keyword>
<gene>
    <name evidence="3" type="ORF">SIL87_13550</name>
</gene>
<feature type="domain" description="LssY-like C-terminal" evidence="2">
    <location>
        <begin position="327"/>
        <end position="445"/>
    </location>
</feature>
<protein>
    <submittedName>
        <fullName evidence="3">LssY C-terminal domain-containing protein</fullName>
    </submittedName>
</protein>
<organism evidence="3 4">
    <name type="scientific">Acidiphilium acidophilum</name>
    <name type="common">Thiobacillus acidophilus</name>
    <dbReference type="NCBI Taxonomy" id="76588"/>
    <lineage>
        <taxon>Bacteria</taxon>
        <taxon>Pseudomonadati</taxon>
        <taxon>Pseudomonadota</taxon>
        <taxon>Alphaproteobacteria</taxon>
        <taxon>Acetobacterales</taxon>
        <taxon>Acidocellaceae</taxon>
        <taxon>Acidiphilium</taxon>
    </lineage>
</organism>
<evidence type="ECO:0000313" key="3">
    <source>
        <dbReference type="EMBL" id="MDX5931788.1"/>
    </source>
</evidence>
<comment type="caution">
    <text evidence="3">The sequence shown here is derived from an EMBL/GenBank/DDBJ whole genome shotgun (WGS) entry which is preliminary data.</text>
</comment>
<dbReference type="RefSeq" id="WP_319614676.1">
    <property type="nucleotide sequence ID" value="NZ_JAWXYB010000018.1"/>
</dbReference>
<reference evidence="3 4" key="1">
    <citation type="submission" date="2023-11" db="EMBL/GenBank/DDBJ databases">
        <title>MicrobeMod: A computational toolkit for identifying prokaryotic methylation and restriction-modification with nanopore sequencing.</title>
        <authorList>
            <person name="Crits-Christoph A."/>
            <person name="Kang S.C."/>
            <person name="Lee H."/>
            <person name="Ostrov N."/>
        </authorList>
    </citation>
    <scope>NUCLEOTIDE SEQUENCE [LARGE SCALE GENOMIC DNA]</scope>
    <source>
        <strain evidence="3 4">DSMZ 700</strain>
    </source>
</reference>
<dbReference type="AlphaFoldDB" id="A0AAW9DTW2"/>
<feature type="transmembrane region" description="Helical" evidence="1">
    <location>
        <begin position="276"/>
        <end position="297"/>
    </location>
</feature>
<sequence length="502" mass="53175">MTRDTIMIGLGFAGLAVLAAAAALAWAAQAVVRALVPILVPILAGFRAPVRLVPRRLHPLLDPARAELPGIATLGVLLIASLWLLFGVMQDLIAGDPLVHADHAVLHLLLSLRVGWAVRLAVGWSALGSGAVVVALEIGIVLWLDRQRAWRAMAYAITAAIGAILFTAGLDVALDRPAPFLRPTGLSLLPFPGTHLAVLTALLGFMGVVICRTIGAVGRIAVVAAMLVFLTGLLAARLYLGADYLSTALETVAFGAAWAALLGFAYLVHPAEAVRPAGLGVAILLLILGVGGVSGALDQRAALRDATLAHGSLIMSRSIWLHGGWARLPRRSLSLLGDYSRPFPVQFLGAPRVLRRDLTDHGWHPPPPWNAATLLRFFGIGTPPGALPVMPRFDDGRLPALVLIRTGGTLPANRRLVFRLWRSPVLVPSRTGGFARIWLGAVSLERIGHPGSIMALPQEVRSHGEARHCLIRALGAPITVARADGHTPLRLAFVTPSRTDAP</sequence>
<dbReference type="EMBL" id="JAWXYB010000018">
    <property type="protein sequence ID" value="MDX5931788.1"/>
    <property type="molecule type" value="Genomic_DNA"/>
</dbReference>
<proteinExistence type="predicted"/>
<keyword evidence="1" id="KW-0472">Membrane</keyword>
<feature type="transmembrane region" description="Helical" evidence="1">
    <location>
        <begin position="66"/>
        <end position="86"/>
    </location>
</feature>
<feature type="transmembrane region" description="Helical" evidence="1">
    <location>
        <begin position="154"/>
        <end position="174"/>
    </location>
</feature>
<name>A0AAW9DTW2_ACIAO</name>
<feature type="transmembrane region" description="Helical" evidence="1">
    <location>
        <begin position="252"/>
        <end position="269"/>
    </location>
</feature>
<feature type="transmembrane region" description="Helical" evidence="1">
    <location>
        <begin position="37"/>
        <end position="54"/>
    </location>
</feature>
<evidence type="ECO:0000313" key="4">
    <source>
        <dbReference type="Proteomes" id="UP001279553"/>
    </source>
</evidence>
<keyword evidence="1" id="KW-1133">Transmembrane helix</keyword>
<keyword evidence="4" id="KW-1185">Reference proteome</keyword>
<dbReference type="InterPro" id="IPR036938">
    <property type="entry name" value="PAP2/HPO_sf"/>
</dbReference>